<sequence>MDTAAPATPESSMSPSTSPSQSPAVASTMDAHQLHRLGLSGEAAEAYLTLLAQGSRRVIPPEPVRAELAAAGLLGESGDEGVWLLNDPRQVLRAVARRHRRQAEAVLHLEHQLGSLWDRPTESGTEIVEVLHGRSAVTQVADSSQLAVRHEVRSLDRGPYSPSTAGEMCPIQRQMLPRGIRYRTVYGEDAAAAPDIRRAIGESVDLGEEARVHAAVPMRLRLMDDDLGLIVLNEEERVTGVVVHPSPLLDALIGLFDSIWATSVPLGVADDIPHLDDVDGQTRQLLRLMASGLTDEHMARELGISRRTLSRRVQDLLERTGARTRFQLGVQAARRGWLV</sequence>
<dbReference type="CDD" id="cd06170">
    <property type="entry name" value="LuxR_C_like"/>
    <property type="match status" value="1"/>
</dbReference>
<dbReference type="EMBL" id="BAAAVT010000007">
    <property type="protein sequence ID" value="GAA3061693.1"/>
    <property type="molecule type" value="Genomic_DNA"/>
</dbReference>
<evidence type="ECO:0000313" key="4">
    <source>
        <dbReference type="Proteomes" id="UP001500236"/>
    </source>
</evidence>
<keyword evidence="4" id="KW-1185">Reference proteome</keyword>
<dbReference type="Gene3D" id="1.10.10.10">
    <property type="entry name" value="Winged helix-like DNA-binding domain superfamily/Winged helix DNA-binding domain"/>
    <property type="match status" value="1"/>
</dbReference>
<dbReference type="InterPro" id="IPR016032">
    <property type="entry name" value="Sig_transdc_resp-reg_C-effctor"/>
</dbReference>
<comment type="caution">
    <text evidence="3">The sequence shown here is derived from an EMBL/GenBank/DDBJ whole genome shotgun (WGS) entry which is preliminary data.</text>
</comment>
<evidence type="ECO:0000256" key="1">
    <source>
        <dbReference type="SAM" id="MobiDB-lite"/>
    </source>
</evidence>
<dbReference type="InterPro" id="IPR036388">
    <property type="entry name" value="WH-like_DNA-bd_sf"/>
</dbReference>
<reference evidence="4" key="1">
    <citation type="journal article" date="2019" name="Int. J. Syst. Evol. Microbiol.">
        <title>The Global Catalogue of Microorganisms (GCM) 10K type strain sequencing project: providing services to taxonomists for standard genome sequencing and annotation.</title>
        <authorList>
            <consortium name="The Broad Institute Genomics Platform"/>
            <consortium name="The Broad Institute Genome Sequencing Center for Infectious Disease"/>
            <person name="Wu L."/>
            <person name="Ma J."/>
        </authorList>
    </citation>
    <scope>NUCLEOTIDE SEQUENCE [LARGE SCALE GENOMIC DNA]</scope>
    <source>
        <strain evidence="4">JCM 14309</strain>
    </source>
</reference>
<feature type="domain" description="HTH luxR-type" evidence="2">
    <location>
        <begin position="271"/>
        <end position="336"/>
    </location>
</feature>
<dbReference type="SUPFAM" id="SSF46894">
    <property type="entry name" value="C-terminal effector domain of the bipartite response regulators"/>
    <property type="match status" value="1"/>
</dbReference>
<evidence type="ECO:0000259" key="2">
    <source>
        <dbReference type="PROSITE" id="PS50043"/>
    </source>
</evidence>
<organism evidence="3 4">
    <name type="scientific">Nesterenkonia aethiopica</name>
    <dbReference type="NCBI Taxonomy" id="269144"/>
    <lineage>
        <taxon>Bacteria</taxon>
        <taxon>Bacillati</taxon>
        <taxon>Actinomycetota</taxon>
        <taxon>Actinomycetes</taxon>
        <taxon>Micrococcales</taxon>
        <taxon>Micrococcaceae</taxon>
        <taxon>Nesterenkonia</taxon>
    </lineage>
</organism>
<dbReference type="PANTHER" id="PTHR34293:SF1">
    <property type="entry name" value="HTH-TYPE TRANSCRIPTIONAL REGULATOR TRMBL2"/>
    <property type="match status" value="1"/>
</dbReference>
<name>A0ABP6LVP3_9MICC</name>
<dbReference type="InterPro" id="IPR000792">
    <property type="entry name" value="Tscrpt_reg_LuxR_C"/>
</dbReference>
<dbReference type="InterPro" id="IPR051797">
    <property type="entry name" value="TrmB-like"/>
</dbReference>
<proteinExistence type="predicted"/>
<dbReference type="RefSeq" id="WP_344684361.1">
    <property type="nucleotide sequence ID" value="NZ_BAAAVT010000007.1"/>
</dbReference>
<protein>
    <recommendedName>
        <fullName evidence="2">HTH luxR-type domain-containing protein</fullName>
    </recommendedName>
</protein>
<dbReference type="Proteomes" id="UP001500236">
    <property type="component" value="Unassembled WGS sequence"/>
</dbReference>
<dbReference type="PROSITE" id="PS50043">
    <property type="entry name" value="HTH_LUXR_2"/>
    <property type="match status" value="1"/>
</dbReference>
<dbReference type="PANTHER" id="PTHR34293">
    <property type="entry name" value="HTH-TYPE TRANSCRIPTIONAL REGULATOR TRMBL2"/>
    <property type="match status" value="1"/>
</dbReference>
<accession>A0ABP6LVP3</accession>
<feature type="region of interest" description="Disordered" evidence="1">
    <location>
        <begin position="1"/>
        <end position="28"/>
    </location>
</feature>
<gene>
    <name evidence="3" type="ORF">GCM10010529_14000</name>
</gene>
<dbReference type="SMART" id="SM00421">
    <property type="entry name" value="HTH_LUXR"/>
    <property type="match status" value="1"/>
</dbReference>
<evidence type="ECO:0000313" key="3">
    <source>
        <dbReference type="EMBL" id="GAA3061693.1"/>
    </source>
</evidence>